<dbReference type="Gene3D" id="1.10.101.10">
    <property type="entry name" value="PGBD-like superfamily/PGBD"/>
    <property type="match status" value="1"/>
</dbReference>
<dbReference type="InterPro" id="IPR036365">
    <property type="entry name" value="PGBD-like_sf"/>
</dbReference>
<keyword evidence="5 7" id="KW-0573">Peptidoglycan synthesis</keyword>
<evidence type="ECO:0000256" key="3">
    <source>
        <dbReference type="ARBA" id="ARBA00022679"/>
    </source>
</evidence>
<sequence>MGWFGFDSGRERQRRRMRFVRIPLLLLALGASTSSVAAPSPIGRDSRPIEPVEIPPSVQQGVDMIFVDPEMAPAVHKREGLLHEIGLKDEAGSATDLFLPVNPVYTQLRRGLVRYRTTWGALPQTPIPAGPVLKPGATGERVSLLRERLGLGTAGGYDNALAAAVKRYQQVHAIKADGIAGEGTIASLNRGAAYYERVLMLNLDRAKALPGTDEKGRYVLVDVGAARLFMIEGSDVRDSMKVIVGKAASATPMMAAQIRYASVNPYWNVPADLAQTLVAPKVLSEGLGHIAAERYEILSDWTDDARQVDPASVDWQAVAERKTELRIRQLPGRGNSMGMIKFMLPNDFGIYLHDTNDKSLFQQQDRWLSNGCVRVEDAKRLANWLFGAMPTGKDPAVEEDVPLERPVPVYITYLTAEGGPDGVQFRADPYARDAALLNRYAVADESTPRSGG</sequence>
<feature type="chain" id="PRO_5015134142" evidence="8">
    <location>
        <begin position="38"/>
        <end position="452"/>
    </location>
</feature>
<keyword evidence="11" id="KW-1185">Reference proteome</keyword>
<evidence type="ECO:0000256" key="2">
    <source>
        <dbReference type="ARBA" id="ARBA00005992"/>
    </source>
</evidence>
<dbReference type="GO" id="GO:0009252">
    <property type="term" value="P:peptidoglycan biosynthetic process"/>
    <property type="evidence" value="ECO:0007669"/>
    <property type="project" value="UniProtKB-UniPathway"/>
</dbReference>
<feature type="active site" description="Nucleophile" evidence="7">
    <location>
        <position position="372"/>
    </location>
</feature>
<dbReference type="Gene3D" id="2.40.440.10">
    <property type="entry name" value="L,D-transpeptidase catalytic domain-like"/>
    <property type="match status" value="1"/>
</dbReference>
<proteinExistence type="inferred from homology"/>
<feature type="signal peptide" evidence="8">
    <location>
        <begin position="1"/>
        <end position="37"/>
    </location>
</feature>
<evidence type="ECO:0000256" key="6">
    <source>
        <dbReference type="ARBA" id="ARBA00023316"/>
    </source>
</evidence>
<dbReference type="EMBL" id="PXYI01000009">
    <property type="protein sequence ID" value="PSJ37301.1"/>
    <property type="molecule type" value="Genomic_DNA"/>
</dbReference>
<dbReference type="InterPro" id="IPR052905">
    <property type="entry name" value="LD-transpeptidase_YkuD-like"/>
</dbReference>
<evidence type="ECO:0000256" key="4">
    <source>
        <dbReference type="ARBA" id="ARBA00022960"/>
    </source>
</evidence>
<name>A0A2P7QH43_9SPHN</name>
<feature type="active site" description="Proton donor/acceptor" evidence="7">
    <location>
        <position position="353"/>
    </location>
</feature>
<comment type="pathway">
    <text evidence="1 7">Cell wall biogenesis; peptidoglycan biosynthesis.</text>
</comment>
<dbReference type="PROSITE" id="PS52029">
    <property type="entry name" value="LD_TPASE"/>
    <property type="match status" value="1"/>
</dbReference>
<keyword evidence="6 7" id="KW-0961">Cell wall biogenesis/degradation</keyword>
<evidence type="ECO:0000313" key="10">
    <source>
        <dbReference type="EMBL" id="PSJ37301.1"/>
    </source>
</evidence>
<dbReference type="GO" id="GO:0008360">
    <property type="term" value="P:regulation of cell shape"/>
    <property type="evidence" value="ECO:0007669"/>
    <property type="project" value="UniProtKB-UniRule"/>
</dbReference>
<evidence type="ECO:0000256" key="1">
    <source>
        <dbReference type="ARBA" id="ARBA00004752"/>
    </source>
</evidence>
<keyword evidence="8" id="KW-0732">Signal</keyword>
<dbReference type="InterPro" id="IPR036366">
    <property type="entry name" value="PGBDSf"/>
</dbReference>
<keyword evidence="3" id="KW-0808">Transferase</keyword>
<evidence type="ECO:0000256" key="7">
    <source>
        <dbReference type="PROSITE-ProRule" id="PRU01373"/>
    </source>
</evidence>
<dbReference type="SUPFAM" id="SSF47090">
    <property type="entry name" value="PGBD-like"/>
    <property type="match status" value="1"/>
</dbReference>
<evidence type="ECO:0000313" key="11">
    <source>
        <dbReference type="Proteomes" id="UP000241167"/>
    </source>
</evidence>
<dbReference type="UniPathway" id="UPA00219"/>
<dbReference type="GO" id="GO:0004180">
    <property type="term" value="F:carboxypeptidase activity"/>
    <property type="evidence" value="ECO:0007669"/>
    <property type="project" value="UniProtKB-ARBA"/>
</dbReference>
<dbReference type="InterPro" id="IPR005490">
    <property type="entry name" value="LD_TPept_cat_dom"/>
</dbReference>
<dbReference type="Pfam" id="PF01471">
    <property type="entry name" value="PG_binding_1"/>
    <property type="match status" value="1"/>
</dbReference>
<evidence type="ECO:0000256" key="5">
    <source>
        <dbReference type="ARBA" id="ARBA00022984"/>
    </source>
</evidence>
<organism evidence="10 11">
    <name type="scientific">Allosphingosinicella deserti</name>
    <dbReference type="NCBI Taxonomy" id="2116704"/>
    <lineage>
        <taxon>Bacteria</taxon>
        <taxon>Pseudomonadati</taxon>
        <taxon>Pseudomonadota</taxon>
        <taxon>Alphaproteobacteria</taxon>
        <taxon>Sphingomonadales</taxon>
        <taxon>Sphingomonadaceae</taxon>
        <taxon>Allosphingosinicella</taxon>
    </lineage>
</organism>
<dbReference type="InterPro" id="IPR038063">
    <property type="entry name" value="Transpep_catalytic_dom"/>
</dbReference>
<dbReference type="GO" id="GO:0016740">
    <property type="term" value="F:transferase activity"/>
    <property type="evidence" value="ECO:0007669"/>
    <property type="project" value="UniProtKB-KW"/>
</dbReference>
<dbReference type="SUPFAM" id="SSF141523">
    <property type="entry name" value="L,D-transpeptidase catalytic domain-like"/>
    <property type="match status" value="1"/>
</dbReference>
<comment type="caution">
    <text evidence="10">The sequence shown here is derived from an EMBL/GenBank/DDBJ whole genome shotgun (WGS) entry which is preliminary data.</text>
</comment>
<gene>
    <name evidence="10" type="ORF">C7I55_22535</name>
</gene>
<protein>
    <submittedName>
        <fullName evidence="10">Murein L,D-transpeptidase</fullName>
    </submittedName>
</protein>
<feature type="domain" description="L,D-TPase catalytic" evidence="9">
    <location>
        <begin position="217"/>
        <end position="398"/>
    </location>
</feature>
<reference evidence="10 11" key="1">
    <citation type="submission" date="2018-03" db="EMBL/GenBank/DDBJ databases">
        <title>The draft genome of Sphingosinicella sp. GL-C-18.</title>
        <authorList>
            <person name="Liu L."/>
            <person name="Li L."/>
            <person name="Liang L."/>
            <person name="Zhang X."/>
            <person name="Wang T."/>
        </authorList>
    </citation>
    <scope>NUCLEOTIDE SEQUENCE [LARGE SCALE GENOMIC DNA]</scope>
    <source>
        <strain evidence="10 11">GL-C-18</strain>
    </source>
</reference>
<evidence type="ECO:0000259" key="9">
    <source>
        <dbReference type="PROSITE" id="PS52029"/>
    </source>
</evidence>
<dbReference type="Proteomes" id="UP000241167">
    <property type="component" value="Unassembled WGS sequence"/>
</dbReference>
<dbReference type="Pfam" id="PF03734">
    <property type="entry name" value="YkuD"/>
    <property type="match status" value="1"/>
</dbReference>
<keyword evidence="4 7" id="KW-0133">Cell shape</keyword>
<comment type="similarity">
    <text evidence="2">Belongs to the YkuD family.</text>
</comment>
<dbReference type="CDD" id="cd16913">
    <property type="entry name" value="YkuD_like"/>
    <property type="match status" value="1"/>
</dbReference>
<dbReference type="PANTHER" id="PTHR41533:SF2">
    <property type="entry name" value="BLR7131 PROTEIN"/>
    <property type="match status" value="1"/>
</dbReference>
<dbReference type="GO" id="GO:0071555">
    <property type="term" value="P:cell wall organization"/>
    <property type="evidence" value="ECO:0007669"/>
    <property type="project" value="UniProtKB-UniRule"/>
</dbReference>
<dbReference type="PANTHER" id="PTHR41533">
    <property type="entry name" value="L,D-TRANSPEPTIDASE HI_1667-RELATED"/>
    <property type="match status" value="1"/>
</dbReference>
<dbReference type="InterPro" id="IPR002477">
    <property type="entry name" value="Peptidoglycan-bd-like"/>
</dbReference>
<accession>A0A2P7QH43</accession>
<evidence type="ECO:0000256" key="8">
    <source>
        <dbReference type="SAM" id="SignalP"/>
    </source>
</evidence>
<dbReference type="AlphaFoldDB" id="A0A2P7QH43"/>